<evidence type="ECO:0000256" key="1">
    <source>
        <dbReference type="SAM" id="MobiDB-lite"/>
    </source>
</evidence>
<organism evidence="2 3">
    <name type="scientific">Colletotrichum gloeosporioides (strain Cg-14)</name>
    <name type="common">Anthracnose fungus</name>
    <name type="synonym">Glomerella cingulata</name>
    <dbReference type="NCBI Taxonomy" id="1237896"/>
    <lineage>
        <taxon>Eukaryota</taxon>
        <taxon>Fungi</taxon>
        <taxon>Dikarya</taxon>
        <taxon>Ascomycota</taxon>
        <taxon>Pezizomycotina</taxon>
        <taxon>Sordariomycetes</taxon>
        <taxon>Hypocreomycetidae</taxon>
        <taxon>Glomerellales</taxon>
        <taxon>Glomerellaceae</taxon>
        <taxon>Colletotrichum</taxon>
        <taxon>Colletotrichum gloeosporioides species complex</taxon>
    </lineage>
</organism>
<feature type="compositionally biased region" description="Low complexity" evidence="1">
    <location>
        <begin position="238"/>
        <end position="257"/>
    </location>
</feature>
<reference evidence="3" key="1">
    <citation type="journal article" date="2013" name="Mol. Plant Microbe Interact.">
        <title>Global aspects of pacC regulation of pathogenicity genes in Colletotrichum gloeosporioides as revealed by transcriptome analysis.</title>
        <authorList>
            <person name="Alkan N."/>
            <person name="Meng X."/>
            <person name="Friedlander G."/>
            <person name="Reuveni E."/>
            <person name="Sukno S."/>
            <person name="Sherman A."/>
            <person name="Thon M."/>
            <person name="Fluhr R."/>
            <person name="Prusky D."/>
        </authorList>
    </citation>
    <scope>NUCLEOTIDE SEQUENCE [LARGE SCALE GENOMIC DNA]</scope>
    <source>
        <strain evidence="3">Cg-14</strain>
    </source>
</reference>
<dbReference type="OMA" id="YCRDTHP"/>
<feature type="compositionally biased region" description="Low complexity" evidence="1">
    <location>
        <begin position="50"/>
        <end position="76"/>
    </location>
</feature>
<dbReference type="OrthoDB" id="2590867at2759"/>
<accession>T0JXK6</accession>
<name>T0JXK6_COLGC</name>
<protein>
    <recommendedName>
        <fullName evidence="4">Cell surface protein</fullName>
    </recommendedName>
</protein>
<proteinExistence type="predicted"/>
<dbReference type="Proteomes" id="UP000015530">
    <property type="component" value="Unassembled WGS sequence"/>
</dbReference>
<gene>
    <name evidence="2" type="ORF">CGLO_15991</name>
</gene>
<feature type="compositionally biased region" description="Polar residues" evidence="1">
    <location>
        <begin position="367"/>
        <end position="380"/>
    </location>
</feature>
<feature type="compositionally biased region" description="Polar residues" evidence="1">
    <location>
        <begin position="192"/>
        <end position="202"/>
    </location>
</feature>
<evidence type="ECO:0008006" key="4">
    <source>
        <dbReference type="Google" id="ProtNLM"/>
    </source>
</evidence>
<feature type="compositionally biased region" description="Basic and acidic residues" evidence="1">
    <location>
        <begin position="286"/>
        <end position="296"/>
    </location>
</feature>
<feature type="region of interest" description="Disordered" evidence="1">
    <location>
        <begin position="419"/>
        <end position="466"/>
    </location>
</feature>
<feature type="compositionally biased region" description="Basic and acidic residues" evidence="1">
    <location>
        <begin position="1"/>
        <end position="16"/>
    </location>
</feature>
<feature type="compositionally biased region" description="Basic and acidic residues" evidence="1">
    <location>
        <begin position="167"/>
        <end position="185"/>
    </location>
</feature>
<feature type="compositionally biased region" description="Polar residues" evidence="1">
    <location>
        <begin position="141"/>
        <end position="150"/>
    </location>
</feature>
<comment type="caution">
    <text evidence="2">The sequence shown here is derived from an EMBL/GenBank/DDBJ whole genome shotgun (WGS) entry which is preliminary data.</text>
</comment>
<dbReference type="STRING" id="1237896.T0JXK6"/>
<dbReference type="eggNOG" id="ENOG502RPUD">
    <property type="taxonomic scope" value="Eukaryota"/>
</dbReference>
<dbReference type="AlphaFoldDB" id="T0JXK6"/>
<feature type="compositionally biased region" description="Basic and acidic residues" evidence="1">
    <location>
        <begin position="388"/>
        <end position="401"/>
    </location>
</feature>
<dbReference type="PANTHER" id="PTHR39606:SF1">
    <property type="entry name" value="CELL SURFACE PROTEIN"/>
    <property type="match status" value="1"/>
</dbReference>
<dbReference type="EMBL" id="AMYD01003802">
    <property type="protein sequence ID" value="EQB45183.1"/>
    <property type="molecule type" value="Genomic_DNA"/>
</dbReference>
<sequence>MGIGQKIKDALHHDSPPKSSTYENDKPPGSFPSETANTKHTNLTDGRDYTTTGNTTGTTGTSGLTGKNTTTTTGTGRHSPTSNLTGNTHGGATGDITGKTHRTTDSGIDVGHGHNRTGEQDTQNPYWGSMGRESHGVIGSADSSGLTGSNARAGYNDPAGTHGPHGNRAENLADPRVDSDRDHRGASGTGLTGSNVHNSNVRTGYDDPSGIHGPHNTRTGNLADPRVDSDRDHRAAPGTGLTGTTHGTHGTHGTTGLNNSNVRTGYDDPEGTHGPHSGRVANAVDPRVDSDRDHRGAPYGANKDLPLRPNEQYGANDRLRGQGPEAVGGGVYNPNVPAGHHDPTSNVDRSIEGSHFTHTGHAGNTGPGAQTQHATHTNPSLIGAHSNDPYDTRMRDRDMGYERSGHGIAGGVAGAGLGAAATEASRRHHHDDIRESGYGANTTRSGVDDYSRTSGPGLTGHEPGVPRTSMLDPYNESPTTHGVGADKGIVGGRNGSPPFNQGSLQSSIPSGMGPDHYGPGHEGAKVMHTCSHCGNDNDISRYFKKDAVLTCIHEQAM</sequence>
<feature type="compositionally biased region" description="Basic and acidic residues" evidence="1">
    <location>
        <begin position="225"/>
        <end position="235"/>
    </location>
</feature>
<feature type="compositionally biased region" description="Polar residues" evidence="1">
    <location>
        <begin position="32"/>
        <end position="44"/>
    </location>
</feature>
<feature type="region of interest" description="Disordered" evidence="1">
    <location>
        <begin position="1"/>
        <end position="401"/>
    </location>
</feature>
<dbReference type="PANTHER" id="PTHR39606">
    <property type="entry name" value="SURFACE PROTEIN, PUTATIVE-RELATED"/>
    <property type="match status" value="1"/>
</dbReference>
<feature type="compositionally biased region" description="Polar residues" evidence="1">
    <location>
        <begin position="78"/>
        <end position="87"/>
    </location>
</feature>
<dbReference type="HOGENOM" id="CLU_396379_0_0_1"/>
<evidence type="ECO:0000313" key="2">
    <source>
        <dbReference type="EMBL" id="EQB45183.1"/>
    </source>
</evidence>
<evidence type="ECO:0000313" key="3">
    <source>
        <dbReference type="Proteomes" id="UP000015530"/>
    </source>
</evidence>